<dbReference type="InterPro" id="IPR010982">
    <property type="entry name" value="Lambda_DNA-bd_dom_sf"/>
</dbReference>
<evidence type="ECO:0000313" key="2">
    <source>
        <dbReference type="Proteomes" id="UP000662888"/>
    </source>
</evidence>
<dbReference type="InterPro" id="IPR031856">
    <property type="entry name" value="YdaS_toxin-like"/>
</dbReference>
<sequence>MNGIDKTIAYFGGLASAARALGVGRYQVVQSWRAVNRVPAEHCTRIEELTGGEIRCEELNDRVDWAVVRNSHSRPT</sequence>
<dbReference type="Proteomes" id="UP000662888">
    <property type="component" value="Chromosome"/>
</dbReference>
<organism evidence="1 2">
    <name type="scientific">Massilia antarctica</name>
    <dbReference type="NCBI Taxonomy" id="2765360"/>
    <lineage>
        <taxon>Bacteria</taxon>
        <taxon>Pseudomonadati</taxon>
        <taxon>Pseudomonadota</taxon>
        <taxon>Betaproteobacteria</taxon>
        <taxon>Burkholderiales</taxon>
        <taxon>Oxalobacteraceae</taxon>
        <taxon>Telluria group</taxon>
        <taxon>Massilia</taxon>
    </lineage>
</organism>
<dbReference type="InterPro" id="IPR059216">
    <property type="entry name" value="LeuA_carph_isopro_dom"/>
</dbReference>
<dbReference type="RefSeq" id="WP_166893590.1">
    <property type="nucleotide sequence ID" value="NZ_CP065053.1"/>
</dbReference>
<dbReference type="EMBL" id="CP065053">
    <property type="protein sequence ID" value="QPI52901.1"/>
    <property type="molecule type" value="Genomic_DNA"/>
</dbReference>
<dbReference type="NCBIfam" id="NF046037">
    <property type="entry name" value="carphisopro"/>
    <property type="match status" value="1"/>
</dbReference>
<dbReference type="Pfam" id="PF15943">
    <property type="entry name" value="YdaS_toxin"/>
    <property type="match status" value="1"/>
</dbReference>
<dbReference type="SUPFAM" id="SSF47413">
    <property type="entry name" value="lambda repressor-like DNA-binding domains"/>
    <property type="match status" value="1"/>
</dbReference>
<evidence type="ECO:0000313" key="1">
    <source>
        <dbReference type="EMBL" id="QPI52901.1"/>
    </source>
</evidence>
<gene>
    <name evidence="1" type="ORF">IV454_16265</name>
</gene>
<keyword evidence="2" id="KW-1185">Reference proteome</keyword>
<proteinExistence type="predicted"/>
<accession>A0AA48WI96</accession>
<reference evidence="1 2" key="1">
    <citation type="submission" date="2020-11" db="EMBL/GenBank/DDBJ databases">
        <authorList>
            <person name="Sun Q."/>
        </authorList>
    </citation>
    <scope>NUCLEOTIDE SEQUENCE [LARGE SCALE GENOMIC DNA]</scope>
    <source>
        <strain evidence="1 2">P8398</strain>
    </source>
</reference>
<protein>
    <submittedName>
        <fullName evidence="1">Helix-turn-helix domain-containing protein</fullName>
    </submittedName>
</protein>
<name>A0AA48WI96_9BURK</name>
<dbReference type="Gene3D" id="1.10.260.40">
    <property type="entry name" value="lambda repressor-like DNA-binding domains"/>
    <property type="match status" value="1"/>
</dbReference>